<name>A0A445N327_9BACT</name>
<evidence type="ECO:0000256" key="3">
    <source>
        <dbReference type="ARBA" id="ARBA00022692"/>
    </source>
</evidence>
<keyword evidence="3 6" id="KW-0812">Transmembrane</keyword>
<evidence type="ECO:0000256" key="1">
    <source>
        <dbReference type="ARBA" id="ARBA00004141"/>
    </source>
</evidence>
<dbReference type="Pfam" id="PF00950">
    <property type="entry name" value="ABC-3"/>
    <property type="match status" value="1"/>
</dbReference>
<dbReference type="InterPro" id="IPR001626">
    <property type="entry name" value="ABC_TroCD"/>
</dbReference>
<evidence type="ECO:0000256" key="2">
    <source>
        <dbReference type="ARBA" id="ARBA00008034"/>
    </source>
</evidence>
<evidence type="ECO:0000256" key="6">
    <source>
        <dbReference type="RuleBase" id="RU003943"/>
    </source>
</evidence>
<dbReference type="SUPFAM" id="SSF81345">
    <property type="entry name" value="ABC transporter involved in vitamin B12 uptake, BtuC"/>
    <property type="match status" value="1"/>
</dbReference>
<dbReference type="PANTHER" id="PTHR30477">
    <property type="entry name" value="ABC-TRANSPORTER METAL-BINDING PROTEIN"/>
    <property type="match status" value="1"/>
</dbReference>
<dbReference type="Gene3D" id="1.10.3470.10">
    <property type="entry name" value="ABC transporter involved in vitamin B12 uptake, BtuC"/>
    <property type="match status" value="1"/>
</dbReference>
<feature type="transmembrane region" description="Helical" evidence="7">
    <location>
        <begin position="244"/>
        <end position="265"/>
    </location>
</feature>
<dbReference type="EMBL" id="OJIN01000229">
    <property type="protein sequence ID" value="SPD76107.1"/>
    <property type="molecule type" value="Genomic_DNA"/>
</dbReference>
<gene>
    <name evidence="8" type="ORF">PITCH_A830015</name>
</gene>
<comment type="similarity">
    <text evidence="2 6">Belongs to the ABC-3 integral membrane protein family.</text>
</comment>
<keyword evidence="4 7" id="KW-1133">Transmembrane helix</keyword>
<reference evidence="8" key="1">
    <citation type="submission" date="2018-01" db="EMBL/GenBank/DDBJ databases">
        <authorList>
            <person name="Regsiter A."/>
            <person name="William W."/>
        </authorList>
    </citation>
    <scope>NUCLEOTIDE SEQUENCE</scope>
    <source>
        <strain evidence="8">TRIP AH-1</strain>
    </source>
</reference>
<sequence>MCEALQFEFMRNALLAGILVSISCGIIGSLVVVNRIVFISGGLAHAAYGGIGLAFFTGTPPILGAALFSVAFSMIMAAVSFKNRHRADTIIGVIWAVGMALGIILIDITPGYNVDLMSYLFGSILAVPKSDIWYMIPLDIIIVSSVVILYKEFLAMSYDEEFTFIAGIPVRLLYFFLLGMTALCVVMVIRVVGLILVIALLTIPPYIAEKYTRSLGRMMALACLLGILFTVLGLWLSYSYNLTSGATIVMVAAVAFFISQSFEITKKRNKIKVRK</sequence>
<dbReference type="GO" id="GO:0010043">
    <property type="term" value="P:response to zinc ion"/>
    <property type="evidence" value="ECO:0007669"/>
    <property type="project" value="TreeGrafter"/>
</dbReference>
<evidence type="ECO:0000256" key="5">
    <source>
        <dbReference type="ARBA" id="ARBA00023136"/>
    </source>
</evidence>
<comment type="subcellular location">
    <subcellularLocation>
        <location evidence="6">Cell membrane</location>
        <topology evidence="6">Multi-pass membrane protein</topology>
    </subcellularLocation>
    <subcellularLocation>
        <location evidence="1">Membrane</location>
        <topology evidence="1">Multi-pass membrane protein</topology>
    </subcellularLocation>
</comment>
<feature type="transmembrane region" description="Helical" evidence="7">
    <location>
        <begin position="13"/>
        <end position="32"/>
    </location>
</feature>
<dbReference type="GO" id="GO:0055085">
    <property type="term" value="P:transmembrane transport"/>
    <property type="evidence" value="ECO:0007669"/>
    <property type="project" value="InterPro"/>
</dbReference>
<proteinExistence type="inferred from homology"/>
<evidence type="ECO:0000256" key="7">
    <source>
        <dbReference type="SAM" id="Phobius"/>
    </source>
</evidence>
<keyword evidence="5 7" id="KW-0472">Membrane</keyword>
<feature type="transmembrane region" description="Helical" evidence="7">
    <location>
        <begin position="132"/>
        <end position="150"/>
    </location>
</feature>
<feature type="transmembrane region" description="Helical" evidence="7">
    <location>
        <begin position="93"/>
        <end position="112"/>
    </location>
</feature>
<organism evidence="8">
    <name type="scientific">uncultured Desulfobacterium sp</name>
    <dbReference type="NCBI Taxonomy" id="201089"/>
    <lineage>
        <taxon>Bacteria</taxon>
        <taxon>Pseudomonadati</taxon>
        <taxon>Thermodesulfobacteriota</taxon>
        <taxon>Desulfobacteria</taxon>
        <taxon>Desulfobacterales</taxon>
        <taxon>Desulfobacteriaceae</taxon>
        <taxon>Desulfobacterium</taxon>
        <taxon>environmental samples</taxon>
    </lineage>
</organism>
<dbReference type="PANTHER" id="PTHR30477:SF18">
    <property type="entry name" value="METAL TRANSPORT SYSTEM MEMBRANE PROTEIN CT_417-RELATED"/>
    <property type="match status" value="1"/>
</dbReference>
<evidence type="ECO:0008006" key="9">
    <source>
        <dbReference type="Google" id="ProtNLM"/>
    </source>
</evidence>
<accession>A0A445N327</accession>
<feature type="transmembrane region" description="Helical" evidence="7">
    <location>
        <begin position="219"/>
        <end position="238"/>
    </location>
</feature>
<evidence type="ECO:0000313" key="8">
    <source>
        <dbReference type="EMBL" id="SPD76107.1"/>
    </source>
</evidence>
<feature type="transmembrane region" description="Helical" evidence="7">
    <location>
        <begin position="187"/>
        <end position="207"/>
    </location>
</feature>
<dbReference type="GO" id="GO:0043190">
    <property type="term" value="C:ATP-binding cassette (ABC) transporter complex"/>
    <property type="evidence" value="ECO:0007669"/>
    <property type="project" value="InterPro"/>
</dbReference>
<keyword evidence="6" id="KW-0813">Transport</keyword>
<dbReference type="InterPro" id="IPR037294">
    <property type="entry name" value="ABC_BtuC-like"/>
</dbReference>
<protein>
    <recommendedName>
        <fullName evidence="9">Metal ABC transporter permease</fullName>
    </recommendedName>
</protein>
<evidence type="ECO:0000256" key="4">
    <source>
        <dbReference type="ARBA" id="ARBA00022989"/>
    </source>
</evidence>
<dbReference type="AlphaFoldDB" id="A0A445N327"/>
<feature type="transmembrane region" description="Helical" evidence="7">
    <location>
        <begin position="162"/>
        <end position="181"/>
    </location>
</feature>
<dbReference type="CDD" id="cd06550">
    <property type="entry name" value="TM_ABC_iron-siderophores_like"/>
    <property type="match status" value="1"/>
</dbReference>